<evidence type="ECO:0000313" key="3">
    <source>
        <dbReference type="Proteomes" id="UP001175271"/>
    </source>
</evidence>
<protein>
    <submittedName>
        <fullName evidence="2">Uncharacterized protein</fullName>
    </submittedName>
</protein>
<keyword evidence="1" id="KW-0732">Signal</keyword>
<feature type="chain" id="PRO_5041382909" evidence="1">
    <location>
        <begin position="18"/>
        <end position="67"/>
    </location>
</feature>
<keyword evidence="3" id="KW-1185">Reference proteome</keyword>
<proteinExistence type="predicted"/>
<comment type="caution">
    <text evidence="2">The sequence shown here is derived from an EMBL/GenBank/DDBJ whole genome shotgun (WGS) entry which is preliminary data.</text>
</comment>
<organism evidence="2 3">
    <name type="scientific">Steinernema hermaphroditum</name>
    <dbReference type="NCBI Taxonomy" id="289476"/>
    <lineage>
        <taxon>Eukaryota</taxon>
        <taxon>Metazoa</taxon>
        <taxon>Ecdysozoa</taxon>
        <taxon>Nematoda</taxon>
        <taxon>Chromadorea</taxon>
        <taxon>Rhabditida</taxon>
        <taxon>Tylenchina</taxon>
        <taxon>Panagrolaimomorpha</taxon>
        <taxon>Strongyloidoidea</taxon>
        <taxon>Steinernematidae</taxon>
        <taxon>Steinernema</taxon>
    </lineage>
</organism>
<accession>A0AA39HYA4</accession>
<evidence type="ECO:0000313" key="2">
    <source>
        <dbReference type="EMBL" id="KAK0413019.1"/>
    </source>
</evidence>
<feature type="signal peptide" evidence="1">
    <location>
        <begin position="1"/>
        <end position="17"/>
    </location>
</feature>
<name>A0AA39HYA4_9BILA</name>
<dbReference type="AlphaFoldDB" id="A0AA39HYA4"/>
<dbReference type="EMBL" id="JAUCMV010000003">
    <property type="protein sequence ID" value="KAK0413019.1"/>
    <property type="molecule type" value="Genomic_DNA"/>
</dbReference>
<sequence>MYRGVLFALLLFFSTMASMPASTIEQSSITDIEQARDLLSDVLKKIQQENTDPYYPDYKTDYGIYGE</sequence>
<gene>
    <name evidence="2" type="ORF">QR680_006545</name>
</gene>
<reference evidence="2" key="1">
    <citation type="submission" date="2023-06" db="EMBL/GenBank/DDBJ databases">
        <title>Genomic analysis of the entomopathogenic nematode Steinernema hermaphroditum.</title>
        <authorList>
            <person name="Schwarz E.M."/>
            <person name="Heppert J.K."/>
            <person name="Baniya A."/>
            <person name="Schwartz H.T."/>
            <person name="Tan C.-H."/>
            <person name="Antoshechkin I."/>
            <person name="Sternberg P.W."/>
            <person name="Goodrich-Blair H."/>
            <person name="Dillman A.R."/>
        </authorList>
    </citation>
    <scope>NUCLEOTIDE SEQUENCE</scope>
    <source>
        <strain evidence="2">PS9179</strain>
        <tissue evidence="2">Whole animal</tissue>
    </source>
</reference>
<evidence type="ECO:0000256" key="1">
    <source>
        <dbReference type="SAM" id="SignalP"/>
    </source>
</evidence>
<dbReference type="Proteomes" id="UP001175271">
    <property type="component" value="Unassembled WGS sequence"/>
</dbReference>